<evidence type="ECO:0000313" key="1">
    <source>
        <dbReference type="EMBL" id="DAE05122.1"/>
    </source>
</evidence>
<proteinExistence type="predicted"/>
<accession>A0A8S5PDS5</accession>
<sequence length="35" mass="4178">MEKSKDANTYLLRHCILKRKMLKVVSCPLTITRMR</sequence>
<protein>
    <submittedName>
        <fullName evidence="1">Uncharacterized protein</fullName>
    </submittedName>
</protein>
<dbReference type="EMBL" id="BK015403">
    <property type="protein sequence ID" value="DAE05122.1"/>
    <property type="molecule type" value="Genomic_DNA"/>
</dbReference>
<reference evidence="1" key="1">
    <citation type="journal article" date="2021" name="Proc. Natl. Acad. Sci. U.S.A.">
        <title>A Catalog of Tens of Thousands of Viruses from Human Metagenomes Reveals Hidden Associations with Chronic Diseases.</title>
        <authorList>
            <person name="Tisza M.J."/>
            <person name="Buck C.B."/>
        </authorList>
    </citation>
    <scope>NUCLEOTIDE SEQUENCE</scope>
    <source>
        <strain evidence="1">CtvNP11</strain>
    </source>
</reference>
<organism evidence="1">
    <name type="scientific">Siphoviridae sp. ctvNP11</name>
    <dbReference type="NCBI Taxonomy" id="2825721"/>
    <lineage>
        <taxon>Viruses</taxon>
        <taxon>Duplodnaviria</taxon>
        <taxon>Heunggongvirae</taxon>
        <taxon>Uroviricota</taxon>
        <taxon>Caudoviricetes</taxon>
    </lineage>
</organism>
<name>A0A8S5PDS5_9CAUD</name>